<dbReference type="GO" id="GO:0015031">
    <property type="term" value="P:protein transport"/>
    <property type="evidence" value="ECO:0007669"/>
    <property type="project" value="UniProtKB-KW"/>
</dbReference>
<keyword evidence="5" id="KW-0333">Golgi apparatus</keyword>
<keyword evidence="3" id="KW-0813">Transport</keyword>
<feature type="region of interest" description="Disordered" evidence="6">
    <location>
        <begin position="310"/>
        <end position="351"/>
    </location>
</feature>
<evidence type="ECO:0008006" key="11">
    <source>
        <dbReference type="Google" id="ProtNLM"/>
    </source>
</evidence>
<sequence>MSTESSGQTQSANFHTNRAKEYVELHDQVQTSIGLLDSLESFLSTFQKDLTAVAGQISDLQDRSQDIDNKLKSRRRVERPLSSLISEITIPPALAALVLDTNVGEPWIDAIEDFERRLVLSKSRSRVKAARDLGEVIEGLRIVAATKLRGFFLAMFQPIRTSVTTNMQILQTSILLKYSPLYAFLHRQARDVALEVQRSYVGAARLYYETGFRRYSRSLGYVKSRTTEKFENIVASNNERDLKLDLDRLAHSRIDGPSVTLAYMADDKSYREPVEAIYRSLFLVFMDNTTAEYAFLSAFFNVTPSIITGDSKPPPLSPRGSLSPEGGASLELRSSASDSGGQRVGSGASSTFSDLVTIPSSKEEQASYDSLWKQIFDPVLEYCKIFVRSVLEPKPPVIPLLTMIRLSEDVVTEVQKRRCPPGEHFIFSMLIQMWPVFREAVSESTEALKKLAEGTSGGYFSRATVTTDAMITALCRKYVVLFNAFVYLTVNEEETMIFDNLLRLRNELTSLIAQHTTRISDPLSRATAQSTIYEGVLQGLNKTTHHTAHPKSQQEIAFWARLEEEARRKIVSAGQTRRR</sequence>
<dbReference type="PANTHER" id="PTHR14190">
    <property type="entry name" value="SUPPRESSOR OF ACTIN MUTATIONS 2/VACUOLAR PROTEIN SORTING 52"/>
    <property type="match status" value="1"/>
</dbReference>
<evidence type="ECO:0000256" key="6">
    <source>
        <dbReference type="SAM" id="MobiDB-lite"/>
    </source>
</evidence>
<evidence type="ECO:0000256" key="2">
    <source>
        <dbReference type="ARBA" id="ARBA00008180"/>
    </source>
</evidence>
<keyword evidence="10" id="KW-1185">Reference proteome</keyword>
<accession>A0A8H5GF45</accession>
<protein>
    <recommendedName>
        <fullName evidence="11">Vacuolar sorting protein</fullName>
    </recommendedName>
</protein>
<dbReference type="EMBL" id="JAACJO010000001">
    <property type="protein sequence ID" value="KAF5363723.1"/>
    <property type="molecule type" value="Genomic_DNA"/>
</dbReference>
<dbReference type="GO" id="GO:0032456">
    <property type="term" value="P:endocytic recycling"/>
    <property type="evidence" value="ECO:0007669"/>
    <property type="project" value="TreeGrafter"/>
</dbReference>
<evidence type="ECO:0000256" key="3">
    <source>
        <dbReference type="ARBA" id="ARBA00022448"/>
    </source>
</evidence>
<dbReference type="Pfam" id="PF20655">
    <property type="entry name" value="Vps52_C"/>
    <property type="match status" value="2"/>
</dbReference>
<dbReference type="GO" id="GO:0019905">
    <property type="term" value="F:syntaxin binding"/>
    <property type="evidence" value="ECO:0007669"/>
    <property type="project" value="TreeGrafter"/>
</dbReference>
<evidence type="ECO:0000259" key="8">
    <source>
        <dbReference type="Pfam" id="PF20655"/>
    </source>
</evidence>
<evidence type="ECO:0000256" key="4">
    <source>
        <dbReference type="ARBA" id="ARBA00022927"/>
    </source>
</evidence>
<reference evidence="9 10" key="1">
    <citation type="journal article" date="2020" name="ISME J.">
        <title>Uncovering the hidden diversity of litter-decomposition mechanisms in mushroom-forming fungi.</title>
        <authorList>
            <person name="Floudas D."/>
            <person name="Bentzer J."/>
            <person name="Ahren D."/>
            <person name="Johansson T."/>
            <person name="Persson P."/>
            <person name="Tunlid A."/>
        </authorList>
    </citation>
    <scope>NUCLEOTIDE SEQUENCE [LARGE SCALE GENOMIC DNA]</scope>
    <source>
        <strain evidence="9 10">CBS 146.42</strain>
    </source>
</reference>
<dbReference type="GO" id="GO:0000938">
    <property type="term" value="C:GARP complex"/>
    <property type="evidence" value="ECO:0007669"/>
    <property type="project" value="TreeGrafter"/>
</dbReference>
<comment type="caution">
    <text evidence="9">The sequence shown here is derived from an EMBL/GenBank/DDBJ whole genome shotgun (WGS) entry which is preliminary data.</text>
</comment>
<dbReference type="InterPro" id="IPR048361">
    <property type="entry name" value="Vps52_C"/>
</dbReference>
<comment type="similarity">
    <text evidence="2">Belongs to the VPS52 family.</text>
</comment>
<comment type="subcellular location">
    <subcellularLocation>
        <location evidence="1">Golgi apparatus</location>
        <location evidence="1">trans-Golgi network</location>
    </subcellularLocation>
</comment>
<evidence type="ECO:0000259" key="7">
    <source>
        <dbReference type="Pfam" id="PF04129"/>
    </source>
</evidence>
<feature type="compositionally biased region" description="Low complexity" evidence="6">
    <location>
        <begin position="318"/>
        <end position="327"/>
    </location>
</feature>
<evidence type="ECO:0000256" key="5">
    <source>
        <dbReference type="ARBA" id="ARBA00023034"/>
    </source>
</evidence>
<dbReference type="OrthoDB" id="19482at2759"/>
<dbReference type="GO" id="GO:0006896">
    <property type="term" value="P:Golgi to vacuole transport"/>
    <property type="evidence" value="ECO:0007669"/>
    <property type="project" value="TreeGrafter"/>
</dbReference>
<evidence type="ECO:0000313" key="9">
    <source>
        <dbReference type="EMBL" id="KAF5363723.1"/>
    </source>
</evidence>
<organism evidence="9 10">
    <name type="scientific">Leucocoprinus leucothites</name>
    <dbReference type="NCBI Taxonomy" id="201217"/>
    <lineage>
        <taxon>Eukaryota</taxon>
        <taxon>Fungi</taxon>
        <taxon>Dikarya</taxon>
        <taxon>Basidiomycota</taxon>
        <taxon>Agaricomycotina</taxon>
        <taxon>Agaricomycetes</taxon>
        <taxon>Agaricomycetidae</taxon>
        <taxon>Agaricales</taxon>
        <taxon>Agaricineae</taxon>
        <taxon>Agaricaceae</taxon>
        <taxon>Leucocoprinus</taxon>
    </lineage>
</organism>
<feature type="domain" description="Vps52 C-terminal" evidence="8">
    <location>
        <begin position="368"/>
        <end position="553"/>
    </location>
</feature>
<dbReference type="GO" id="GO:0042147">
    <property type="term" value="P:retrograde transport, endosome to Golgi"/>
    <property type="evidence" value="ECO:0007669"/>
    <property type="project" value="TreeGrafter"/>
</dbReference>
<keyword evidence="4" id="KW-0653">Protein transport</keyword>
<dbReference type="GO" id="GO:0005829">
    <property type="term" value="C:cytosol"/>
    <property type="evidence" value="ECO:0007669"/>
    <property type="project" value="GOC"/>
</dbReference>
<feature type="domain" description="Vps52 C-terminal" evidence="8">
    <location>
        <begin position="258"/>
        <end position="303"/>
    </location>
</feature>
<dbReference type="AlphaFoldDB" id="A0A8H5GF45"/>
<dbReference type="PANTHER" id="PTHR14190:SF7">
    <property type="entry name" value="VACUOLAR PROTEIN SORTING-ASSOCIATED PROTEIN 52 HOMOLOG"/>
    <property type="match status" value="1"/>
</dbReference>
<gene>
    <name evidence="9" type="ORF">D9756_000743</name>
</gene>
<feature type="domain" description="Vps52 coiled-coil" evidence="7">
    <location>
        <begin position="21"/>
        <end position="185"/>
    </location>
</feature>
<dbReference type="Proteomes" id="UP000559027">
    <property type="component" value="Unassembled WGS sequence"/>
</dbReference>
<name>A0A8H5GF45_9AGAR</name>
<dbReference type="InterPro" id="IPR007258">
    <property type="entry name" value="Vps52"/>
</dbReference>
<evidence type="ECO:0000256" key="1">
    <source>
        <dbReference type="ARBA" id="ARBA00004601"/>
    </source>
</evidence>
<proteinExistence type="inferred from homology"/>
<dbReference type="InterPro" id="IPR048319">
    <property type="entry name" value="Vps52_CC"/>
</dbReference>
<dbReference type="Pfam" id="PF04129">
    <property type="entry name" value="Vps52_CC"/>
    <property type="match status" value="1"/>
</dbReference>
<evidence type="ECO:0000313" key="10">
    <source>
        <dbReference type="Proteomes" id="UP000559027"/>
    </source>
</evidence>